<gene>
    <name evidence="1" type="ORF">SAMN06265222_104261</name>
</gene>
<reference evidence="1 2" key="1">
    <citation type="submission" date="2017-05" db="EMBL/GenBank/DDBJ databases">
        <authorList>
            <person name="Varghese N."/>
            <person name="Submissions S."/>
        </authorList>
    </citation>
    <scope>NUCLEOTIDE SEQUENCE [LARGE SCALE GENOMIC DNA]</scope>
    <source>
        <strain evidence="1 2">DSM 25457</strain>
    </source>
</reference>
<organism evidence="1 2">
    <name type="scientific">Neorhodopirellula lusitana</name>
    <dbReference type="NCBI Taxonomy" id="445327"/>
    <lineage>
        <taxon>Bacteria</taxon>
        <taxon>Pseudomonadati</taxon>
        <taxon>Planctomycetota</taxon>
        <taxon>Planctomycetia</taxon>
        <taxon>Pirellulales</taxon>
        <taxon>Pirellulaceae</taxon>
        <taxon>Neorhodopirellula</taxon>
    </lineage>
</organism>
<comment type="caution">
    <text evidence="1">The sequence shown here is derived from an EMBL/GenBank/DDBJ whole genome shotgun (WGS) entry which is preliminary data.</text>
</comment>
<accession>A0ABY1Q023</accession>
<evidence type="ECO:0000313" key="2">
    <source>
        <dbReference type="Proteomes" id="UP001158067"/>
    </source>
</evidence>
<dbReference type="InterPro" id="IPR010980">
    <property type="entry name" value="Cyt_c/b562"/>
</dbReference>
<dbReference type="InterPro" id="IPR029021">
    <property type="entry name" value="Prot-tyrosine_phosphatase-like"/>
</dbReference>
<protein>
    <submittedName>
        <fullName evidence="1">Predicted phosphohydrolase, protein tyrosine phosphatase (PTP) superfamily, DUF442 family</fullName>
    </submittedName>
</protein>
<dbReference type="Gene3D" id="3.90.190.10">
    <property type="entry name" value="Protein tyrosine phosphatase superfamily"/>
    <property type="match status" value="1"/>
</dbReference>
<sequence>MMLLRSVAAFEPSCMGTNCMTALKEYFGACVSAMLMLSVPAIAIFASEPTGKSPLSPSAETGATEALVLSGPNQSEFPDLDNLLQVSDRIFTGAEPHSERAFASLAKLGVKTIVSVDGAVPDTELAGKYGLRYVHIPIGYDGIDQNAGLTFARLAREVTGPVYVHCHHGRHRGPAAAAVVCIASGEVDGEAALRILERAGTSKDYAGLWRDVANYRIPDHGVELPTLSEVAQVQTFPAAMANTDRAYDNLKRCRESGWATPPDHPDLVPAQQALLLKESLRESVRNLAAGRSSEFQRWLMESEIAAGQLEDALRVQNLDQVSRHFQVLSESCKRCHQKYRN</sequence>
<dbReference type="SUPFAM" id="SSF52799">
    <property type="entry name" value="(Phosphotyrosine protein) phosphatases II"/>
    <property type="match status" value="1"/>
</dbReference>
<dbReference type="Gene3D" id="1.20.120.10">
    <property type="entry name" value="Cytochrome c/b562"/>
    <property type="match status" value="1"/>
</dbReference>
<dbReference type="SUPFAM" id="SSF47175">
    <property type="entry name" value="Cytochromes"/>
    <property type="match status" value="1"/>
</dbReference>
<evidence type="ECO:0000313" key="1">
    <source>
        <dbReference type="EMBL" id="SMP54555.1"/>
    </source>
</evidence>
<dbReference type="EMBL" id="FXUG01000004">
    <property type="protein sequence ID" value="SMP54555.1"/>
    <property type="molecule type" value="Genomic_DNA"/>
</dbReference>
<dbReference type="Proteomes" id="UP001158067">
    <property type="component" value="Unassembled WGS sequence"/>
</dbReference>
<name>A0ABY1Q023_9BACT</name>
<keyword evidence="2" id="KW-1185">Reference proteome</keyword>
<proteinExistence type="predicted"/>